<evidence type="ECO:0000256" key="8">
    <source>
        <dbReference type="ARBA" id="ARBA00023211"/>
    </source>
</evidence>
<dbReference type="Ensembl" id="ENSBIXT00005041005.1">
    <property type="protein sequence ID" value="ENSBIXP00005025335.1"/>
    <property type="gene ID" value="ENSBIXG00005027837.1"/>
</dbReference>
<accession>A0A4W2DP37</accession>
<feature type="transmembrane region" description="Helical" evidence="10">
    <location>
        <begin position="91"/>
        <end position="112"/>
    </location>
</feature>
<dbReference type="Gene3D" id="1.10.10.430">
    <property type="entry name" value="Phosphatase 2C, C-terminal domain suprefamily"/>
    <property type="match status" value="1"/>
</dbReference>
<keyword evidence="6" id="KW-0460">Magnesium</keyword>
<protein>
    <recommendedName>
        <fullName evidence="3">protein-serine/threonine phosphatase</fullName>
        <ecNumber evidence="3">3.1.3.16</ecNumber>
    </recommendedName>
</protein>
<reference evidence="13 14" key="1">
    <citation type="submission" date="2018-11" db="EMBL/GenBank/DDBJ databases">
        <title>Haplotype-resolved cattle genomes.</title>
        <authorList>
            <person name="Low W.Y."/>
            <person name="Tearle R."/>
            <person name="Bickhart D.M."/>
            <person name="Rosen B.D."/>
            <person name="Koren S."/>
            <person name="Rhie A."/>
            <person name="Hiendleder S."/>
            <person name="Phillippy A.M."/>
            <person name="Smith T.P.L."/>
            <person name="Williams J.L."/>
        </authorList>
    </citation>
    <scope>NUCLEOTIDE SEQUENCE [LARGE SCALE GENOMIC DNA]</scope>
</reference>
<dbReference type="EC" id="3.1.3.16" evidence="3"/>
<feature type="domain" description="Protein serine/threonine phosphatase 2C C-terminal" evidence="11">
    <location>
        <begin position="41"/>
        <end position="77"/>
    </location>
</feature>
<dbReference type="SUPFAM" id="SSF81606">
    <property type="entry name" value="PP2C-like"/>
    <property type="match status" value="1"/>
</dbReference>
<evidence type="ECO:0000256" key="2">
    <source>
        <dbReference type="ARBA" id="ARBA00006702"/>
    </source>
</evidence>
<dbReference type="InterPro" id="IPR012911">
    <property type="entry name" value="PP2C_C"/>
</dbReference>
<comment type="catalytic activity">
    <reaction evidence="9">
        <text>O-phospho-L-threonyl-[protein] + H2O = L-threonyl-[protein] + phosphate</text>
        <dbReference type="Rhea" id="RHEA:47004"/>
        <dbReference type="Rhea" id="RHEA-COMP:11060"/>
        <dbReference type="Rhea" id="RHEA-COMP:11605"/>
        <dbReference type="ChEBI" id="CHEBI:15377"/>
        <dbReference type="ChEBI" id="CHEBI:30013"/>
        <dbReference type="ChEBI" id="CHEBI:43474"/>
        <dbReference type="ChEBI" id="CHEBI:61977"/>
        <dbReference type="EC" id="3.1.3.16"/>
    </reaction>
</comment>
<keyword evidence="7" id="KW-0904">Protein phosphatase</keyword>
<keyword evidence="8" id="KW-0464">Manganese</keyword>
<dbReference type="InterPro" id="IPR036457">
    <property type="entry name" value="PPM-type-like_dom_sf"/>
</dbReference>
<organism evidence="12 13">
    <name type="scientific">Bos indicus x Bos taurus</name>
    <name type="common">Hybrid cattle</name>
    <dbReference type="NCBI Taxonomy" id="30522"/>
    <lineage>
        <taxon>Eukaryota</taxon>
        <taxon>Metazoa</taxon>
        <taxon>Chordata</taxon>
        <taxon>Craniata</taxon>
        <taxon>Vertebrata</taxon>
        <taxon>Euteleostomi</taxon>
        <taxon>Mammalia</taxon>
        <taxon>Eutheria</taxon>
        <taxon>Laurasiatheria</taxon>
        <taxon>Artiodactyla</taxon>
        <taxon>Ruminantia</taxon>
        <taxon>Pecora</taxon>
        <taxon>Bovidae</taxon>
        <taxon>Bovinae</taxon>
        <taxon>Bos</taxon>
    </lineage>
</organism>
<evidence type="ECO:0000256" key="10">
    <source>
        <dbReference type="SAM" id="Phobius"/>
    </source>
</evidence>
<keyword evidence="5" id="KW-0378">Hydrolase</keyword>
<keyword evidence="10" id="KW-1133">Transmembrane helix</keyword>
<evidence type="ECO:0000256" key="4">
    <source>
        <dbReference type="ARBA" id="ARBA00022723"/>
    </source>
</evidence>
<evidence type="ECO:0000259" key="11">
    <source>
        <dbReference type="Pfam" id="PF07830"/>
    </source>
</evidence>
<evidence type="ECO:0000313" key="12">
    <source>
        <dbReference type="Ensembl" id="ENSBIXP00000026185.1"/>
    </source>
</evidence>
<keyword evidence="10" id="KW-0472">Membrane</keyword>
<evidence type="ECO:0000256" key="6">
    <source>
        <dbReference type="ARBA" id="ARBA00022842"/>
    </source>
</evidence>
<sequence>MGNEELCDFERSRLEVTDDLEKVCNEVVDTCLYKGSRDNMSVILICFPNAPKVSPEAVKKEEELDKYLESRVEEIIKNFYKCQLVGPTNDLVVLLILINFINFINFLPSYSISL</sequence>
<comment type="similarity">
    <text evidence="2">Belongs to the PP2C family.</text>
</comment>
<keyword evidence="10" id="KW-0812">Transmembrane</keyword>
<dbReference type="Pfam" id="PF07830">
    <property type="entry name" value="PP2C_C"/>
    <property type="match status" value="1"/>
</dbReference>
<dbReference type="Ensembl" id="ENSBIXT00000052738.1">
    <property type="protein sequence ID" value="ENSBIXP00000026185.1"/>
    <property type="gene ID" value="ENSBIXG00000028279.1"/>
</dbReference>
<proteinExistence type="inferred from homology"/>
<dbReference type="GO" id="GO:0000287">
    <property type="term" value="F:magnesium ion binding"/>
    <property type="evidence" value="ECO:0007669"/>
    <property type="project" value="InterPro"/>
</dbReference>
<comment type="cofactor">
    <cofactor evidence="1">
        <name>Mn(2+)</name>
        <dbReference type="ChEBI" id="CHEBI:29035"/>
    </cofactor>
</comment>
<evidence type="ECO:0000313" key="13">
    <source>
        <dbReference type="Proteomes" id="UP000314981"/>
    </source>
</evidence>
<dbReference type="STRING" id="30522.A0A4W2DP37"/>
<dbReference type="SUPFAM" id="SSF81601">
    <property type="entry name" value="Protein serine/threonine phosphatase 2C, C-terminal domain"/>
    <property type="match status" value="1"/>
</dbReference>
<evidence type="ECO:0000256" key="5">
    <source>
        <dbReference type="ARBA" id="ARBA00022801"/>
    </source>
</evidence>
<dbReference type="Gene3D" id="3.60.40.10">
    <property type="entry name" value="PPM-type phosphatase domain"/>
    <property type="match status" value="1"/>
</dbReference>
<dbReference type="GO" id="GO:0030145">
    <property type="term" value="F:manganese ion binding"/>
    <property type="evidence" value="ECO:0007669"/>
    <property type="project" value="InterPro"/>
</dbReference>
<evidence type="ECO:0000256" key="3">
    <source>
        <dbReference type="ARBA" id="ARBA00013081"/>
    </source>
</evidence>
<evidence type="ECO:0000313" key="14">
    <source>
        <dbReference type="Proteomes" id="UP000429181"/>
    </source>
</evidence>
<dbReference type="AlphaFoldDB" id="A0A4W2DP37"/>
<dbReference type="GeneTree" id="ENSGT00940000154832"/>
<dbReference type="OMA" id="KNFYKCQ"/>
<name>A0A4W2DP37_BOBOX</name>
<dbReference type="Proteomes" id="UP000314981">
    <property type="component" value="Chromosome 3"/>
</dbReference>
<dbReference type="InterPro" id="IPR036580">
    <property type="entry name" value="PP2C_C_sf"/>
</dbReference>
<evidence type="ECO:0000256" key="9">
    <source>
        <dbReference type="ARBA" id="ARBA00048336"/>
    </source>
</evidence>
<dbReference type="Proteomes" id="UP000429181">
    <property type="component" value="Chromosome 3"/>
</dbReference>
<dbReference type="GO" id="GO:0004722">
    <property type="term" value="F:protein serine/threonine phosphatase activity"/>
    <property type="evidence" value="ECO:0007669"/>
    <property type="project" value="UniProtKB-EC"/>
</dbReference>
<reference evidence="12" key="2">
    <citation type="submission" date="2025-05" db="UniProtKB">
        <authorList>
            <consortium name="Ensembl"/>
        </authorList>
    </citation>
    <scope>IDENTIFICATION</scope>
</reference>
<evidence type="ECO:0000256" key="1">
    <source>
        <dbReference type="ARBA" id="ARBA00001936"/>
    </source>
</evidence>
<evidence type="ECO:0000256" key="7">
    <source>
        <dbReference type="ARBA" id="ARBA00022912"/>
    </source>
</evidence>
<keyword evidence="13" id="KW-1185">Reference proteome</keyword>
<keyword evidence="4" id="KW-0479">Metal-binding</keyword>